<evidence type="ECO:0000256" key="1">
    <source>
        <dbReference type="ARBA" id="ARBA00011066"/>
    </source>
</evidence>
<dbReference type="InterPro" id="IPR003964">
    <property type="entry name" value="Carb_kinase"/>
</dbReference>
<evidence type="ECO:0000256" key="2">
    <source>
        <dbReference type="ARBA" id="ARBA00020752"/>
    </source>
</evidence>
<dbReference type="PIRSF" id="PIRSF000723">
    <property type="entry name" value="Carbamate_kin"/>
    <property type="match status" value="1"/>
</dbReference>
<evidence type="ECO:0000256" key="5">
    <source>
        <dbReference type="NCBIfam" id="TIGR00746"/>
    </source>
</evidence>
<organism evidence="8">
    <name type="scientific">Fervidicoccus fontis</name>
    <dbReference type="NCBI Taxonomy" id="683846"/>
    <lineage>
        <taxon>Archaea</taxon>
        <taxon>Thermoproteota</taxon>
        <taxon>Thermoprotei</taxon>
        <taxon>Fervidicoccales</taxon>
        <taxon>Fervidicoccaceae</taxon>
        <taxon>Fervidicoccus</taxon>
    </lineage>
</organism>
<dbReference type="Proteomes" id="UP000885664">
    <property type="component" value="Unassembled WGS sequence"/>
</dbReference>
<dbReference type="Pfam" id="PF00696">
    <property type="entry name" value="AA_kinase"/>
    <property type="match status" value="1"/>
</dbReference>
<dbReference type="InterPro" id="IPR001048">
    <property type="entry name" value="Asp/Glu/Uridylate_kinase"/>
</dbReference>
<reference evidence="8" key="1">
    <citation type="journal article" date="2020" name="mSystems">
        <title>Genome- and Community-Level Interaction Insights into Carbon Utilization and Element Cycling Functions of Hydrothermarchaeota in Hydrothermal Sediment.</title>
        <authorList>
            <person name="Zhou Z."/>
            <person name="Liu Y."/>
            <person name="Xu W."/>
            <person name="Pan J."/>
            <person name="Luo Z.H."/>
            <person name="Li M."/>
        </authorList>
    </citation>
    <scope>NUCLEOTIDE SEQUENCE [LARGE SCALE GENOMIC DNA]</scope>
    <source>
        <strain evidence="8">SpSt-1259</strain>
    </source>
</reference>
<gene>
    <name evidence="8" type="primary">arcC</name>
    <name evidence="8" type="ORF">ENO36_03770</name>
</gene>
<dbReference type="PANTHER" id="PTHR30409">
    <property type="entry name" value="CARBAMATE KINASE"/>
    <property type="match status" value="1"/>
</dbReference>
<dbReference type="GO" id="GO:0005829">
    <property type="term" value="C:cytosol"/>
    <property type="evidence" value="ECO:0007669"/>
    <property type="project" value="TreeGrafter"/>
</dbReference>
<dbReference type="AlphaFoldDB" id="A0A7C2YYT4"/>
<protein>
    <recommendedName>
        <fullName evidence="2 5">Carbamate kinase</fullName>
    </recommendedName>
</protein>
<dbReference type="InterPro" id="IPR036393">
    <property type="entry name" value="AceGlu_kinase-like_sf"/>
</dbReference>
<dbReference type="PRINTS" id="PR01469">
    <property type="entry name" value="CARBMTKINASE"/>
</dbReference>
<proteinExistence type="inferred from homology"/>
<dbReference type="PANTHER" id="PTHR30409:SF1">
    <property type="entry name" value="CARBAMATE KINASE-RELATED"/>
    <property type="match status" value="1"/>
</dbReference>
<dbReference type="NCBIfam" id="NF009007">
    <property type="entry name" value="PRK12352.1"/>
    <property type="match status" value="1"/>
</dbReference>
<dbReference type="GO" id="GO:0019546">
    <property type="term" value="P:L-arginine deiminase pathway"/>
    <property type="evidence" value="ECO:0007669"/>
    <property type="project" value="TreeGrafter"/>
</dbReference>
<dbReference type="FunFam" id="3.40.1160.10:FF:000007">
    <property type="entry name" value="Carbamate kinase"/>
    <property type="match status" value="1"/>
</dbReference>
<comment type="caution">
    <text evidence="8">The sequence shown here is derived from an EMBL/GenBank/DDBJ whole genome shotgun (WGS) entry which is preliminary data.</text>
</comment>
<name>A0A7C2YYT4_9CREN</name>
<dbReference type="CDD" id="cd04235">
    <property type="entry name" value="AAK_CK"/>
    <property type="match status" value="1"/>
</dbReference>
<dbReference type="GO" id="GO:0008804">
    <property type="term" value="F:carbamate kinase activity"/>
    <property type="evidence" value="ECO:0007669"/>
    <property type="project" value="UniProtKB-UniRule"/>
</dbReference>
<evidence type="ECO:0000259" key="7">
    <source>
        <dbReference type="Pfam" id="PF00696"/>
    </source>
</evidence>
<dbReference type="SUPFAM" id="SSF53633">
    <property type="entry name" value="Carbamate kinase-like"/>
    <property type="match status" value="1"/>
</dbReference>
<keyword evidence="4 6" id="KW-0418">Kinase</keyword>
<evidence type="ECO:0000256" key="4">
    <source>
        <dbReference type="ARBA" id="ARBA00022777"/>
    </source>
</evidence>
<accession>A0A7C2YYT4</accession>
<evidence type="ECO:0000313" key="8">
    <source>
        <dbReference type="EMBL" id="HEU97955.1"/>
    </source>
</evidence>
<evidence type="ECO:0000256" key="3">
    <source>
        <dbReference type="ARBA" id="ARBA00022679"/>
    </source>
</evidence>
<keyword evidence="3 6" id="KW-0808">Transferase</keyword>
<dbReference type="Gene3D" id="3.40.1160.10">
    <property type="entry name" value="Acetylglutamate kinase-like"/>
    <property type="match status" value="1"/>
</dbReference>
<evidence type="ECO:0000256" key="6">
    <source>
        <dbReference type="PIRNR" id="PIRNR000723"/>
    </source>
</evidence>
<dbReference type="NCBIfam" id="TIGR00746">
    <property type="entry name" value="arcC"/>
    <property type="match status" value="1"/>
</dbReference>
<feature type="domain" description="Aspartate/glutamate/uridylate kinase" evidence="7">
    <location>
        <begin position="7"/>
        <end position="300"/>
    </location>
</feature>
<dbReference type="EMBL" id="DSFE01000082">
    <property type="protein sequence ID" value="HEU97955.1"/>
    <property type="molecule type" value="Genomic_DNA"/>
</dbReference>
<comment type="similarity">
    <text evidence="1 6">Belongs to the carbamate kinase family.</text>
</comment>
<sequence>MDGKGQLVVIALGGNAFLQKNEKGTVEEQWKNVYAAARQIVDLVKSGYKVVVTHGNGPQVGNVLEWMEALKDKIPPLTMDIAGAMTQGWIGYMLQQAIQNVLIEENLDHRYRVVTLINQVEVKKDDPAWNNPTKYVGPYYYNEAEVKKLVEEKGWVVKPDPRGGFRRVVPSPDVIDNVEKEAIKLLYENGFIVIASGGGGVPVVKDEKGRVSGREAVIDKDLGGQLLASVVGADIFVILTDVEGAYLNYGKPDQKLLRELTASEAKKLLEQGVFGSGSMGPKVKAAIRFAERTGKPAYIGHLYKLKEILEGKSGTKIVPDKK</sequence>